<name>A0A4R4VYD9_9PSEU</name>
<dbReference type="PANTHER" id="PTHR43685">
    <property type="entry name" value="GLYCOSYLTRANSFERASE"/>
    <property type="match status" value="1"/>
</dbReference>
<keyword evidence="3" id="KW-1185">Reference proteome</keyword>
<accession>A0A4R4VYD9</accession>
<sequence>MTIDIMLPYYGDPSLLRIAVRSVQAQEDPDWRLTVVDDGYPDDSVPRWFEGLDDERICYRRNAENLGANGNYRKCVDLIEHDVAVLMGADDVMLPNYVSTIKKVHWTHPEAGIIQVGVELIDECGNPYRTVVDQAKQMLYRPRVEKSRLMGGEELATSLIRGNWLYFPALAWRSDALRNNRFREGLNVVQDLALVIDLLLSGETMVVERDVCFQYRRHRASDSSMRALSGNRFIEERDYFLQISRELDAHGWQRAARAARNHVSSRLHALTVLPQAIRHRHRPGIKHLARHAFLPVRWPR</sequence>
<dbReference type="PANTHER" id="PTHR43685:SF2">
    <property type="entry name" value="GLYCOSYLTRANSFERASE 2-LIKE DOMAIN-CONTAINING PROTEIN"/>
    <property type="match status" value="1"/>
</dbReference>
<dbReference type="GO" id="GO:0016740">
    <property type="term" value="F:transferase activity"/>
    <property type="evidence" value="ECO:0007669"/>
    <property type="project" value="UniProtKB-KW"/>
</dbReference>
<dbReference type="Pfam" id="PF00535">
    <property type="entry name" value="Glycos_transf_2"/>
    <property type="match status" value="1"/>
</dbReference>
<keyword evidence="2" id="KW-0808">Transferase</keyword>
<dbReference type="RefSeq" id="WP_132673515.1">
    <property type="nucleotide sequence ID" value="NZ_SMKS01000010.1"/>
</dbReference>
<dbReference type="InterPro" id="IPR050834">
    <property type="entry name" value="Glycosyltransf_2"/>
</dbReference>
<evidence type="ECO:0000313" key="3">
    <source>
        <dbReference type="Proteomes" id="UP000295674"/>
    </source>
</evidence>
<evidence type="ECO:0000313" key="2">
    <source>
        <dbReference type="EMBL" id="TDD07555.1"/>
    </source>
</evidence>
<dbReference type="CDD" id="cd00761">
    <property type="entry name" value="Glyco_tranf_GTA_type"/>
    <property type="match status" value="1"/>
</dbReference>
<dbReference type="Gene3D" id="3.90.550.10">
    <property type="entry name" value="Spore Coat Polysaccharide Biosynthesis Protein SpsA, Chain A"/>
    <property type="match status" value="1"/>
</dbReference>
<dbReference type="EMBL" id="SMKS01000010">
    <property type="protein sequence ID" value="TDD07555.1"/>
    <property type="molecule type" value="Genomic_DNA"/>
</dbReference>
<dbReference type="OrthoDB" id="3177103at2"/>
<dbReference type="Proteomes" id="UP000295674">
    <property type="component" value="Unassembled WGS sequence"/>
</dbReference>
<gene>
    <name evidence="2" type="ORF">E1181_09005</name>
</gene>
<dbReference type="InterPro" id="IPR029044">
    <property type="entry name" value="Nucleotide-diphossugar_trans"/>
</dbReference>
<dbReference type="InterPro" id="IPR001173">
    <property type="entry name" value="Glyco_trans_2-like"/>
</dbReference>
<protein>
    <submittedName>
        <fullName evidence="2">Glycosyltransferase family 2 protein</fullName>
    </submittedName>
</protein>
<dbReference type="AlphaFoldDB" id="A0A4R4VYD9"/>
<evidence type="ECO:0000259" key="1">
    <source>
        <dbReference type="Pfam" id="PF00535"/>
    </source>
</evidence>
<comment type="caution">
    <text evidence="2">The sequence shown here is derived from an EMBL/GenBank/DDBJ whole genome shotgun (WGS) entry which is preliminary data.</text>
</comment>
<dbReference type="SUPFAM" id="SSF53448">
    <property type="entry name" value="Nucleotide-diphospho-sugar transferases"/>
    <property type="match status" value="1"/>
</dbReference>
<organism evidence="2 3">
    <name type="scientific">Saccharopolyspora terrae</name>
    <dbReference type="NCBI Taxonomy" id="2530384"/>
    <lineage>
        <taxon>Bacteria</taxon>
        <taxon>Bacillati</taxon>
        <taxon>Actinomycetota</taxon>
        <taxon>Actinomycetes</taxon>
        <taxon>Pseudonocardiales</taxon>
        <taxon>Pseudonocardiaceae</taxon>
        <taxon>Saccharopolyspora</taxon>
    </lineage>
</organism>
<proteinExistence type="predicted"/>
<feature type="domain" description="Glycosyltransferase 2-like" evidence="1">
    <location>
        <begin position="5"/>
        <end position="130"/>
    </location>
</feature>
<reference evidence="2 3" key="1">
    <citation type="submission" date="2019-03" db="EMBL/GenBank/DDBJ databases">
        <title>Draft genome sequences of novel Actinobacteria.</title>
        <authorList>
            <person name="Sahin N."/>
            <person name="Ay H."/>
            <person name="Saygin H."/>
        </authorList>
    </citation>
    <scope>NUCLEOTIDE SEQUENCE [LARGE SCALE GENOMIC DNA]</scope>
    <source>
        <strain evidence="2 3">16K309</strain>
    </source>
</reference>